<keyword evidence="1" id="KW-0255">Endonuclease</keyword>
<gene>
    <name evidence="1" type="ORF">ABIE21_002246</name>
</gene>
<keyword evidence="1" id="KW-0540">Nuclease</keyword>
<evidence type="ECO:0000313" key="2">
    <source>
        <dbReference type="Proteomes" id="UP001549257"/>
    </source>
</evidence>
<proteinExistence type="predicted"/>
<reference evidence="1 2" key="1">
    <citation type="submission" date="2024-06" db="EMBL/GenBank/DDBJ databases">
        <title>Sorghum-associated microbial communities from plants grown in Nebraska, USA.</title>
        <authorList>
            <person name="Schachtman D."/>
        </authorList>
    </citation>
    <scope>NUCLEOTIDE SEQUENCE [LARGE SCALE GENOMIC DNA]</scope>
    <source>
        <strain evidence="1 2">2857</strain>
    </source>
</reference>
<keyword evidence="2" id="KW-1185">Reference proteome</keyword>
<name>A0ABV2QNW1_9MICO</name>
<dbReference type="Proteomes" id="UP001549257">
    <property type="component" value="Unassembled WGS sequence"/>
</dbReference>
<organism evidence="1 2">
    <name type="scientific">Conyzicola nivalis</name>
    <dbReference type="NCBI Taxonomy" id="1477021"/>
    <lineage>
        <taxon>Bacteria</taxon>
        <taxon>Bacillati</taxon>
        <taxon>Actinomycetota</taxon>
        <taxon>Actinomycetes</taxon>
        <taxon>Micrococcales</taxon>
        <taxon>Microbacteriaceae</taxon>
        <taxon>Conyzicola</taxon>
    </lineage>
</organism>
<sequence>MTSKHTFILSREAERLGSDRELRRKCAAGLLSRVAPGVYMEKTEWASLDPDERYRARVQAASLRSRPGAQFSHDSAAAMFRLPSLGPWPASVHELVPLSDGGTSRRGIRRHGLGVDPAPVTIDGVTVTSLRRTLVDIACAVPLVRAVAMLDEALRPARKGEPRWELGLPLVTKAQLLATMSDLAPYRGLVAARRAVEFADGASGSPAESLCRVQFHALGLPAPELQREFFDEQGSIGFADFYWRELDLVVEIDGRAKYGADRHFQRGASLDELVWLEKQREDRMRRVVTGFDRLGWDAVNDRRGLAMRMARHGLIPTRAVSG</sequence>
<dbReference type="GO" id="GO:0004519">
    <property type="term" value="F:endonuclease activity"/>
    <property type="evidence" value="ECO:0007669"/>
    <property type="project" value="UniProtKB-KW"/>
</dbReference>
<evidence type="ECO:0000313" key="1">
    <source>
        <dbReference type="EMBL" id="MET4582736.1"/>
    </source>
</evidence>
<protein>
    <submittedName>
        <fullName evidence="1">Very-short-patch-repair endonuclease</fullName>
    </submittedName>
</protein>
<dbReference type="EMBL" id="JBEPSJ010000002">
    <property type="protein sequence ID" value="MET4582736.1"/>
    <property type="molecule type" value="Genomic_DNA"/>
</dbReference>
<accession>A0ABV2QNW1</accession>
<comment type="caution">
    <text evidence="1">The sequence shown here is derived from an EMBL/GenBank/DDBJ whole genome shotgun (WGS) entry which is preliminary data.</text>
</comment>
<dbReference type="RefSeq" id="WP_354024908.1">
    <property type="nucleotide sequence ID" value="NZ_JBEPSJ010000002.1"/>
</dbReference>
<keyword evidence="1" id="KW-0378">Hydrolase</keyword>